<name>A0A8K0I2A1_COCNU</name>
<proteinExistence type="predicted"/>
<reference evidence="2" key="1">
    <citation type="journal article" date="2017" name="Gigascience">
        <title>The genome draft of coconut (Cocos nucifera).</title>
        <authorList>
            <person name="Xiao Y."/>
            <person name="Xu P."/>
            <person name="Fan H."/>
            <person name="Baudouin L."/>
            <person name="Xia W."/>
            <person name="Bocs S."/>
            <person name="Xu J."/>
            <person name="Li Q."/>
            <person name="Guo A."/>
            <person name="Zhou L."/>
            <person name="Li J."/>
            <person name="Wu Y."/>
            <person name="Ma Z."/>
            <person name="Armero A."/>
            <person name="Issali A.E."/>
            <person name="Liu N."/>
            <person name="Peng M."/>
            <person name="Yang Y."/>
        </authorList>
    </citation>
    <scope>NUCLEOTIDE SEQUENCE</scope>
    <source>
        <tissue evidence="2">Spear leaf of Hainan Tall coconut</tissue>
    </source>
</reference>
<dbReference type="OrthoDB" id="1863935at2759"/>
<dbReference type="EMBL" id="CM017874">
    <property type="protein sequence ID" value="KAG1333965.1"/>
    <property type="molecule type" value="Genomic_DNA"/>
</dbReference>
<dbReference type="Pfam" id="PF00646">
    <property type="entry name" value="F-box"/>
    <property type="match status" value="1"/>
</dbReference>
<dbReference type="SUPFAM" id="SSF81383">
    <property type="entry name" value="F-box domain"/>
    <property type="match status" value="1"/>
</dbReference>
<accession>A0A8K0I2A1</accession>
<evidence type="ECO:0000313" key="3">
    <source>
        <dbReference type="Proteomes" id="UP000797356"/>
    </source>
</evidence>
<dbReference type="PROSITE" id="PS50181">
    <property type="entry name" value="FBOX"/>
    <property type="match status" value="1"/>
</dbReference>
<dbReference type="PANTHER" id="PTHR45463:SF4">
    <property type="entry name" value="REGULATION PROTEIN, PUTATIVE-RELATED"/>
    <property type="match status" value="1"/>
</dbReference>
<dbReference type="PANTHER" id="PTHR45463">
    <property type="entry name" value="OS09G0392200 PROTEIN"/>
    <property type="match status" value="1"/>
</dbReference>
<reference evidence="2" key="2">
    <citation type="submission" date="2019-07" db="EMBL/GenBank/DDBJ databases">
        <authorList>
            <person name="Yang Y."/>
            <person name="Bocs S."/>
            <person name="Baudouin L."/>
        </authorList>
    </citation>
    <scope>NUCLEOTIDE SEQUENCE</scope>
    <source>
        <tissue evidence="2">Spear leaf of Hainan Tall coconut</tissue>
    </source>
</reference>
<organism evidence="2 3">
    <name type="scientific">Cocos nucifera</name>
    <name type="common">Coconut palm</name>
    <dbReference type="NCBI Taxonomy" id="13894"/>
    <lineage>
        <taxon>Eukaryota</taxon>
        <taxon>Viridiplantae</taxon>
        <taxon>Streptophyta</taxon>
        <taxon>Embryophyta</taxon>
        <taxon>Tracheophyta</taxon>
        <taxon>Spermatophyta</taxon>
        <taxon>Magnoliopsida</taxon>
        <taxon>Liliopsida</taxon>
        <taxon>Arecaceae</taxon>
        <taxon>Arecoideae</taxon>
        <taxon>Cocoseae</taxon>
        <taxon>Attaleinae</taxon>
        <taxon>Cocos</taxon>
    </lineage>
</organism>
<feature type="domain" description="F-box" evidence="1">
    <location>
        <begin position="28"/>
        <end position="76"/>
    </location>
</feature>
<protein>
    <recommendedName>
        <fullName evidence="1">F-box domain-containing protein</fullName>
    </recommendedName>
</protein>
<comment type="caution">
    <text evidence="2">The sequence shown here is derived from an EMBL/GenBank/DDBJ whole genome shotgun (WGS) entry which is preliminary data.</text>
</comment>
<gene>
    <name evidence="2" type="ORF">COCNU_03G000840</name>
</gene>
<dbReference type="CDD" id="cd09917">
    <property type="entry name" value="F-box_SF"/>
    <property type="match status" value="1"/>
</dbReference>
<dbReference type="InterPro" id="IPR036047">
    <property type="entry name" value="F-box-like_dom_sf"/>
</dbReference>
<dbReference type="Gene3D" id="1.20.1280.50">
    <property type="match status" value="1"/>
</dbReference>
<keyword evidence="3" id="KW-1185">Reference proteome</keyword>
<evidence type="ECO:0000259" key="1">
    <source>
        <dbReference type="PROSITE" id="PS50181"/>
    </source>
</evidence>
<evidence type="ECO:0000313" key="2">
    <source>
        <dbReference type="EMBL" id="KAG1333965.1"/>
    </source>
</evidence>
<dbReference type="InterPro" id="IPR001810">
    <property type="entry name" value="F-box_dom"/>
</dbReference>
<dbReference type="Proteomes" id="UP000797356">
    <property type="component" value="Chromosome 3"/>
</dbReference>
<dbReference type="AlphaFoldDB" id="A0A8K0I2A1"/>
<sequence length="266" mass="30591">MAVTTCCFFPKIRRILRRNKDEATRNDGRSWLDLPDYLLTIIVSRLSSEDYVRFATTCRRWQSFPDPRSRPIWLIFLGECNGDCVIVDPFCTKVHNNLSFPELAGVRVLWTRAGWLLLFRDNTLFFFCPSNREQRSLQDAGWLECFRASFSSSSISSDCTVVVLRPNENSGNEALTWRPGECNWNVVHLYRFCDTSARFCGRCIYQWLGHIMLMKDPTKGYPYGGGSNSVVLLGRKELKDVPQQKLDRRKGILEGTEVVQGVVDPL</sequence>